<dbReference type="InterPro" id="IPR033872">
    <property type="entry name" value="nsLTP2"/>
</dbReference>
<sequence length="109" mass="11975">LTLKNLFNQHQVERMMKMKGMSAMMIFALVLMFEAVSILEAANCDPMQLSPCLGAIMSNTKPSPGCCSRLNDQKPCLCQYVRNPNLKQYVNSPGSRNVASSCGVTIPNC</sequence>
<organism evidence="4 5">
    <name type="scientific">Pisum sativum</name>
    <name type="common">Garden pea</name>
    <name type="synonym">Lathyrus oleraceus</name>
    <dbReference type="NCBI Taxonomy" id="3888"/>
    <lineage>
        <taxon>Eukaryota</taxon>
        <taxon>Viridiplantae</taxon>
        <taxon>Streptophyta</taxon>
        <taxon>Embryophyta</taxon>
        <taxon>Tracheophyta</taxon>
        <taxon>Spermatophyta</taxon>
        <taxon>Magnoliopsida</taxon>
        <taxon>eudicotyledons</taxon>
        <taxon>Gunneridae</taxon>
        <taxon>Pentapetalae</taxon>
        <taxon>rosids</taxon>
        <taxon>fabids</taxon>
        <taxon>Fabales</taxon>
        <taxon>Fabaceae</taxon>
        <taxon>Papilionoideae</taxon>
        <taxon>50 kb inversion clade</taxon>
        <taxon>NPAAA clade</taxon>
        <taxon>Hologalegina</taxon>
        <taxon>IRL clade</taxon>
        <taxon>Fabeae</taxon>
        <taxon>Lathyrus</taxon>
    </lineage>
</organism>
<evidence type="ECO:0000313" key="5">
    <source>
        <dbReference type="Proteomes" id="UP001058974"/>
    </source>
</evidence>
<accession>A0A9D5B2U3</accession>
<dbReference type="EMBL" id="JAMSHJ010000003">
    <property type="protein sequence ID" value="KAI5428151.1"/>
    <property type="molecule type" value="Genomic_DNA"/>
</dbReference>
<dbReference type="PANTHER" id="PTHR33214">
    <property type="entry name" value="BIFUNCTIONAL INHIBITOR/LIPID-TRANSFER PROTEIN/SEED STORAGE 2S ALBUMIN SUPERFAMILY PROTEIN"/>
    <property type="match status" value="1"/>
</dbReference>
<keyword evidence="2" id="KW-0446">Lipid-binding</keyword>
<gene>
    <name evidence="4" type="ORF">KIW84_033235</name>
</gene>
<dbReference type="Gramene" id="Psat03G0323500-T1">
    <property type="protein sequence ID" value="KAI5428151.1"/>
    <property type="gene ID" value="KIW84_033235"/>
</dbReference>
<dbReference type="GO" id="GO:0008289">
    <property type="term" value="F:lipid binding"/>
    <property type="evidence" value="ECO:0007669"/>
    <property type="project" value="UniProtKB-KW"/>
</dbReference>
<dbReference type="AlphaFoldDB" id="A0A9D5B2U3"/>
<dbReference type="SMART" id="SM00499">
    <property type="entry name" value="AAI"/>
    <property type="match status" value="1"/>
</dbReference>
<dbReference type="InterPro" id="IPR016140">
    <property type="entry name" value="Bifunc_inhib/LTP/seed_store"/>
</dbReference>
<dbReference type="GO" id="GO:0006869">
    <property type="term" value="P:lipid transport"/>
    <property type="evidence" value="ECO:0007669"/>
    <property type="project" value="InterPro"/>
</dbReference>
<dbReference type="Gene3D" id="1.10.110.10">
    <property type="entry name" value="Plant lipid-transfer and hydrophobic proteins"/>
    <property type="match status" value="1"/>
</dbReference>
<evidence type="ECO:0000256" key="1">
    <source>
        <dbReference type="ARBA" id="ARBA00022448"/>
    </source>
</evidence>
<dbReference type="PANTHER" id="PTHR33214:SF44">
    <property type="entry name" value="NON-SPECIFIC LIPID TRANSFER PROTEIN GPI-ANCHORED 33"/>
    <property type="match status" value="1"/>
</dbReference>
<reference evidence="4 5" key="1">
    <citation type="journal article" date="2022" name="Nat. Genet.">
        <title>Improved pea reference genome and pan-genome highlight genomic features and evolutionary characteristics.</title>
        <authorList>
            <person name="Yang T."/>
            <person name="Liu R."/>
            <person name="Luo Y."/>
            <person name="Hu S."/>
            <person name="Wang D."/>
            <person name="Wang C."/>
            <person name="Pandey M.K."/>
            <person name="Ge S."/>
            <person name="Xu Q."/>
            <person name="Li N."/>
            <person name="Li G."/>
            <person name="Huang Y."/>
            <person name="Saxena R.K."/>
            <person name="Ji Y."/>
            <person name="Li M."/>
            <person name="Yan X."/>
            <person name="He Y."/>
            <person name="Liu Y."/>
            <person name="Wang X."/>
            <person name="Xiang C."/>
            <person name="Varshney R.K."/>
            <person name="Ding H."/>
            <person name="Gao S."/>
            <person name="Zong X."/>
        </authorList>
    </citation>
    <scope>NUCLEOTIDE SEQUENCE [LARGE SCALE GENOMIC DNA]</scope>
    <source>
        <strain evidence="4 5">cv. Zhongwan 6</strain>
    </source>
</reference>
<dbReference type="SUPFAM" id="SSF47699">
    <property type="entry name" value="Bifunctional inhibitor/lipid-transfer protein/seed storage 2S albumin"/>
    <property type="match status" value="1"/>
</dbReference>
<dbReference type="Pfam" id="PF00234">
    <property type="entry name" value="Tryp_alpha_amyl"/>
    <property type="match status" value="1"/>
</dbReference>
<dbReference type="CDD" id="cd01959">
    <property type="entry name" value="nsLTP2"/>
    <property type="match status" value="1"/>
</dbReference>
<evidence type="ECO:0000259" key="3">
    <source>
        <dbReference type="SMART" id="SM00499"/>
    </source>
</evidence>
<protein>
    <recommendedName>
        <fullName evidence="3">Bifunctional inhibitor/plant lipid transfer protein/seed storage helical domain-containing protein</fullName>
    </recommendedName>
</protein>
<proteinExistence type="predicted"/>
<feature type="domain" description="Bifunctional inhibitor/plant lipid transfer protein/seed storage helical" evidence="3">
    <location>
        <begin position="44"/>
        <end position="109"/>
    </location>
</feature>
<dbReference type="InterPro" id="IPR036312">
    <property type="entry name" value="Bifun_inhib/LTP/seed_sf"/>
</dbReference>
<feature type="non-terminal residue" evidence="4">
    <location>
        <position position="1"/>
    </location>
</feature>
<evidence type="ECO:0000256" key="2">
    <source>
        <dbReference type="ARBA" id="ARBA00023121"/>
    </source>
</evidence>
<name>A0A9D5B2U3_PEA</name>
<evidence type="ECO:0000313" key="4">
    <source>
        <dbReference type="EMBL" id="KAI5428151.1"/>
    </source>
</evidence>
<comment type="caution">
    <text evidence="4">The sequence shown here is derived from an EMBL/GenBank/DDBJ whole genome shotgun (WGS) entry which is preliminary data.</text>
</comment>
<dbReference type="Proteomes" id="UP001058974">
    <property type="component" value="Chromosome 3"/>
</dbReference>
<keyword evidence="1" id="KW-0813">Transport</keyword>
<keyword evidence="5" id="KW-1185">Reference proteome</keyword>